<evidence type="ECO:0000313" key="8">
    <source>
        <dbReference type="Proteomes" id="UP000662857"/>
    </source>
</evidence>
<dbReference type="EMBL" id="CP070499">
    <property type="protein sequence ID" value="QSB16927.1"/>
    <property type="molecule type" value="Genomic_DNA"/>
</dbReference>
<dbReference type="KEGG" id="nhy:JQS43_11995"/>
<dbReference type="SUPFAM" id="SSF51556">
    <property type="entry name" value="Metallo-dependent hydrolases"/>
    <property type="match status" value="1"/>
</dbReference>
<keyword evidence="3" id="KW-0597">Phosphoprotein</keyword>
<reference evidence="7" key="1">
    <citation type="submission" date="2021-02" db="EMBL/GenBank/DDBJ databases">
        <title>Natrosporangium hydrolyticum gen. nov., sp. nov, a haloalkaliphilic actinobacterium from a soda solonchak soil.</title>
        <authorList>
            <person name="Sorokin D.Y."/>
            <person name="Khijniak T.V."/>
            <person name="Zakharycheva A.P."/>
            <person name="Boueva O.V."/>
            <person name="Ariskina E.V."/>
            <person name="Hahnke R.L."/>
            <person name="Bunk B."/>
            <person name="Sproer C."/>
            <person name="Schumann P."/>
            <person name="Evtushenko L.I."/>
            <person name="Kublanov I.V."/>
        </authorList>
    </citation>
    <scope>NUCLEOTIDE SEQUENCE</scope>
    <source>
        <strain evidence="7">DSM 106523</strain>
    </source>
</reference>
<evidence type="ECO:0000256" key="5">
    <source>
        <dbReference type="ARBA" id="ARBA00068457"/>
    </source>
</evidence>
<accession>A0A895YGI4</accession>
<dbReference type="InterPro" id="IPR050378">
    <property type="entry name" value="Metallo-dep_Hydrolases_sf"/>
</dbReference>
<name>A0A895YGI4_9ACTN</name>
<sequence>MPEETEYDLVIRGGTVVTAGSTGQADIGVARGQIAQLGGPMRGHAELDATGLLVLPGAVDMHVHLAASAPEPGKPGFVDTFETGTRAAAAGGVTTVGVMTFPGADESLAAAVAQQRDGLRQQAVVDWIMHPGVITTRDDSRADLSALAQAGHRSFKIFTISLDLGYPDLVGLVAAAGSHGMLTLVHCEDQAMIQFSGEQLAAEGRTDISQYPASRPEVSELAAVDRAIAICELTGSPIYLVHVSSRRALDSIRRARARGLPVYVETRPMYLDLTDEVHSTPGGARFAGQPPLRSASDRAALWDGIADGSIHTLGSDHAPWLLADKQDPALDATTARPGVAELETMLPLLYTNGVATGRIGLERFVALTATDPARLFGLYPQKGTIAVGSDADLVLLDPARARRVADGVGETRADYSIYHQREFVGWPRYTISRGEVVWRDGTADAAAGRGREVRQGPVGLR</sequence>
<gene>
    <name evidence="7" type="ORF">JQS43_11995</name>
</gene>
<evidence type="ECO:0000256" key="3">
    <source>
        <dbReference type="ARBA" id="ARBA00022553"/>
    </source>
</evidence>
<evidence type="ECO:0000256" key="2">
    <source>
        <dbReference type="ARBA" id="ARBA00008829"/>
    </source>
</evidence>
<dbReference type="Gene3D" id="2.30.40.10">
    <property type="entry name" value="Urease, subunit C, domain 1"/>
    <property type="match status" value="1"/>
</dbReference>
<dbReference type="Pfam" id="PF01979">
    <property type="entry name" value="Amidohydro_1"/>
    <property type="match status" value="1"/>
</dbReference>
<evidence type="ECO:0000256" key="4">
    <source>
        <dbReference type="ARBA" id="ARBA00055040"/>
    </source>
</evidence>
<keyword evidence="8" id="KW-1185">Reference proteome</keyword>
<dbReference type="InterPro" id="IPR011059">
    <property type="entry name" value="Metal-dep_hydrolase_composite"/>
</dbReference>
<dbReference type="FunFam" id="3.20.20.140:FF:000217">
    <property type="entry name" value="Dihydropyrimidinase-related protein 1"/>
    <property type="match status" value="1"/>
</dbReference>
<comment type="function">
    <text evidence="4">Catalyzes the stereospecific hydrolysis of the cyclic amide bond of D-hydantoin derivatives.</text>
</comment>
<evidence type="ECO:0000256" key="1">
    <source>
        <dbReference type="ARBA" id="ARBA00001947"/>
    </source>
</evidence>
<feature type="domain" description="Amidohydrolase-related" evidence="6">
    <location>
        <begin position="53"/>
        <end position="437"/>
    </location>
</feature>
<dbReference type="PANTHER" id="PTHR11647:SF1">
    <property type="entry name" value="COLLAPSIN RESPONSE MEDIATOR PROTEIN"/>
    <property type="match status" value="1"/>
</dbReference>
<dbReference type="RefSeq" id="WP_239679173.1">
    <property type="nucleotide sequence ID" value="NZ_CP070499.1"/>
</dbReference>
<dbReference type="AlphaFoldDB" id="A0A895YGI4"/>
<comment type="cofactor">
    <cofactor evidence="1">
        <name>Zn(2+)</name>
        <dbReference type="ChEBI" id="CHEBI:29105"/>
    </cofactor>
</comment>
<protein>
    <recommendedName>
        <fullName evidence="5">D-hydantoinase</fullName>
    </recommendedName>
</protein>
<dbReference type="Proteomes" id="UP000662857">
    <property type="component" value="Chromosome"/>
</dbReference>
<evidence type="ECO:0000259" key="6">
    <source>
        <dbReference type="Pfam" id="PF01979"/>
    </source>
</evidence>
<organism evidence="7 8">
    <name type="scientific">Natronosporangium hydrolyticum</name>
    <dbReference type="NCBI Taxonomy" id="2811111"/>
    <lineage>
        <taxon>Bacteria</taxon>
        <taxon>Bacillati</taxon>
        <taxon>Actinomycetota</taxon>
        <taxon>Actinomycetes</taxon>
        <taxon>Micromonosporales</taxon>
        <taxon>Micromonosporaceae</taxon>
        <taxon>Natronosporangium</taxon>
    </lineage>
</organism>
<evidence type="ECO:0000313" key="7">
    <source>
        <dbReference type="EMBL" id="QSB16927.1"/>
    </source>
</evidence>
<dbReference type="Gene3D" id="3.20.20.140">
    <property type="entry name" value="Metal-dependent hydrolases"/>
    <property type="match status" value="1"/>
</dbReference>
<dbReference type="InterPro" id="IPR006680">
    <property type="entry name" value="Amidohydro-rel"/>
</dbReference>
<proteinExistence type="inferred from homology"/>
<dbReference type="GO" id="GO:0005829">
    <property type="term" value="C:cytosol"/>
    <property type="evidence" value="ECO:0007669"/>
    <property type="project" value="TreeGrafter"/>
</dbReference>
<dbReference type="PANTHER" id="PTHR11647">
    <property type="entry name" value="HYDRANTOINASE/DIHYDROPYRIMIDINASE FAMILY MEMBER"/>
    <property type="match status" value="1"/>
</dbReference>
<comment type="similarity">
    <text evidence="2">Belongs to the metallo-dependent hydrolases superfamily. Hydantoinase/dihydropyrimidinase family.</text>
</comment>
<dbReference type="InterPro" id="IPR032466">
    <property type="entry name" value="Metal_Hydrolase"/>
</dbReference>
<dbReference type="SUPFAM" id="SSF51338">
    <property type="entry name" value="Composite domain of metallo-dependent hydrolases"/>
    <property type="match status" value="1"/>
</dbReference>
<dbReference type="GO" id="GO:0016812">
    <property type="term" value="F:hydrolase activity, acting on carbon-nitrogen (but not peptide) bonds, in cyclic amides"/>
    <property type="evidence" value="ECO:0007669"/>
    <property type="project" value="TreeGrafter"/>
</dbReference>